<dbReference type="NCBIfam" id="TIGR00254">
    <property type="entry name" value="GGDEF"/>
    <property type="match status" value="1"/>
</dbReference>
<accession>A0ABU6J2H9</accession>
<dbReference type="Pfam" id="PF08447">
    <property type="entry name" value="PAS_3"/>
    <property type="match status" value="1"/>
</dbReference>
<evidence type="ECO:0000259" key="4">
    <source>
        <dbReference type="PROSITE" id="PS50887"/>
    </source>
</evidence>
<dbReference type="PANTHER" id="PTHR44757">
    <property type="entry name" value="DIGUANYLATE CYCLASE DGCP"/>
    <property type="match status" value="1"/>
</dbReference>
<protein>
    <submittedName>
        <fullName evidence="5">EAL domain-containing protein</fullName>
    </submittedName>
</protein>
<proteinExistence type="predicted"/>
<dbReference type="PROSITE" id="PS50112">
    <property type="entry name" value="PAS"/>
    <property type="match status" value="1"/>
</dbReference>
<dbReference type="SMART" id="SM00267">
    <property type="entry name" value="GGDEF"/>
    <property type="match status" value="1"/>
</dbReference>
<dbReference type="PROSITE" id="PS50883">
    <property type="entry name" value="EAL"/>
    <property type="match status" value="1"/>
</dbReference>
<dbReference type="SUPFAM" id="SSF55073">
    <property type="entry name" value="Nucleotide cyclase"/>
    <property type="match status" value="1"/>
</dbReference>
<dbReference type="SMART" id="SM00052">
    <property type="entry name" value="EAL"/>
    <property type="match status" value="1"/>
</dbReference>
<dbReference type="CDD" id="cd01949">
    <property type="entry name" value="GGDEF"/>
    <property type="match status" value="1"/>
</dbReference>
<dbReference type="Pfam" id="PF00990">
    <property type="entry name" value="GGDEF"/>
    <property type="match status" value="1"/>
</dbReference>
<dbReference type="CDD" id="cd01948">
    <property type="entry name" value="EAL"/>
    <property type="match status" value="1"/>
</dbReference>
<sequence>MTKRMMADMDTRDGTRRLADEAPAVVWEMDMNRRCVYLDPSSAQVVSPEAFSFDDWISYIHPEDAAGFAVGAERARGGHHHTMEYRIVRSDGSIRWLLSNAAPRHDADGNVIGLLGSLADVTSHYEGKERLLRSEAEHRVLTENAGDMIAHLNPEGRYVYVSPSHRDFFGYEPEQMIGKRAADFLMSEDLDRAAATRGTRPRGLTTIRGRRRDGSTFWISLNLRAVRDPRTGERKGLVAVGRDITPQVEAERELALREERFRSLTKLSSDWYWEIDTHAVFTFISEGIQQRLSLPPHALIGRPMADTARDMSEDGVKEFLRCFAARQPFRDLVFSVSLPEYPNVIRHIRMSGEPFHVDGVYAGYRGATTDVTREIRTAQQMQRLATLDALTELPNRSVLESTLWARLNDRRIGSPLGVFFLDLDRFKEVNDSLGHRFGDELLREVARRLRACVRPDDLVARLGGDEFVLLAECRRGEASASRLGQKLLGVLSSPIVVESQEIKVGGSVGISLYPRDATTSESLLSAADTALYRAKEQGGGVYRFFSAEMREETLMRHTLQQDMRGAAARGEFILHYQPRVSLHSLEVVSAEALIRWRHPRLGNVPPDCFIGLAEENGCIAEIGAWVLTEAVRQVAAWRNGGRMLKISVNLSPRQLNDRGIVDTVREVLDREGLPPEALELEITESALMQDQNLAISVMRELKHLGVQLSIDDFGTGYSSLSHLRKFPLDCLKLDRSFLDEEQASDINPLILAESIIDLAHALKLSVVAEGVENAEHLDFLRRTSCDEVQGYVISRPLPAAEFEACFAGWRCIVAGACGMPAPT</sequence>
<dbReference type="InterPro" id="IPR000700">
    <property type="entry name" value="PAS-assoc_C"/>
</dbReference>
<evidence type="ECO:0000313" key="5">
    <source>
        <dbReference type="EMBL" id="MEC4717663.1"/>
    </source>
</evidence>
<dbReference type="SUPFAM" id="SSF55785">
    <property type="entry name" value="PYP-like sensor domain (PAS domain)"/>
    <property type="match status" value="3"/>
</dbReference>
<dbReference type="NCBIfam" id="TIGR00229">
    <property type="entry name" value="sensory_box"/>
    <property type="match status" value="2"/>
</dbReference>
<dbReference type="Pfam" id="PF13426">
    <property type="entry name" value="PAS_9"/>
    <property type="match status" value="1"/>
</dbReference>
<dbReference type="InterPro" id="IPR029787">
    <property type="entry name" value="Nucleotide_cyclase"/>
</dbReference>
<dbReference type="Proteomes" id="UP001352263">
    <property type="component" value="Unassembled WGS sequence"/>
</dbReference>
<evidence type="ECO:0000313" key="6">
    <source>
        <dbReference type="Proteomes" id="UP001352263"/>
    </source>
</evidence>
<feature type="domain" description="GGDEF" evidence="4">
    <location>
        <begin position="414"/>
        <end position="547"/>
    </location>
</feature>
<dbReference type="PROSITE" id="PS50113">
    <property type="entry name" value="PAC"/>
    <property type="match status" value="2"/>
</dbReference>
<dbReference type="PANTHER" id="PTHR44757:SF2">
    <property type="entry name" value="BIOFILM ARCHITECTURE MAINTENANCE PROTEIN MBAA"/>
    <property type="match status" value="1"/>
</dbReference>
<keyword evidence="6" id="KW-1185">Reference proteome</keyword>
<comment type="caution">
    <text evidence="5">The sequence shown here is derived from an EMBL/GenBank/DDBJ whole genome shotgun (WGS) entry which is preliminary data.</text>
</comment>
<dbReference type="InterPro" id="IPR052155">
    <property type="entry name" value="Biofilm_reg_signaling"/>
</dbReference>
<evidence type="ECO:0000259" key="1">
    <source>
        <dbReference type="PROSITE" id="PS50112"/>
    </source>
</evidence>
<name>A0ABU6J2H9_9BURK</name>
<gene>
    <name evidence="5" type="ORF">RY831_00710</name>
</gene>
<evidence type="ECO:0000259" key="2">
    <source>
        <dbReference type="PROSITE" id="PS50113"/>
    </source>
</evidence>
<dbReference type="Gene3D" id="3.30.70.270">
    <property type="match status" value="1"/>
</dbReference>
<dbReference type="InterPro" id="IPR043128">
    <property type="entry name" value="Rev_trsase/Diguanyl_cyclase"/>
</dbReference>
<dbReference type="InterPro" id="IPR001633">
    <property type="entry name" value="EAL_dom"/>
</dbReference>
<dbReference type="InterPro" id="IPR013655">
    <property type="entry name" value="PAS_fold_3"/>
</dbReference>
<dbReference type="Pfam" id="PF00563">
    <property type="entry name" value="EAL"/>
    <property type="match status" value="1"/>
</dbReference>
<dbReference type="Gene3D" id="3.30.450.20">
    <property type="entry name" value="PAS domain"/>
    <property type="match status" value="3"/>
</dbReference>
<feature type="domain" description="PAC" evidence="2">
    <location>
        <begin position="81"/>
        <end position="133"/>
    </location>
</feature>
<dbReference type="InterPro" id="IPR035919">
    <property type="entry name" value="EAL_sf"/>
</dbReference>
<dbReference type="InterPro" id="IPR000014">
    <property type="entry name" value="PAS"/>
</dbReference>
<dbReference type="SMART" id="SM00086">
    <property type="entry name" value="PAC"/>
    <property type="match status" value="2"/>
</dbReference>
<dbReference type="InterPro" id="IPR001610">
    <property type="entry name" value="PAC"/>
</dbReference>
<dbReference type="PROSITE" id="PS50887">
    <property type="entry name" value="GGDEF"/>
    <property type="match status" value="1"/>
</dbReference>
<organism evidence="5 6">
    <name type="scientific">Noviherbaspirillum album</name>
    <dbReference type="NCBI Taxonomy" id="3080276"/>
    <lineage>
        <taxon>Bacteria</taxon>
        <taxon>Pseudomonadati</taxon>
        <taxon>Pseudomonadota</taxon>
        <taxon>Betaproteobacteria</taxon>
        <taxon>Burkholderiales</taxon>
        <taxon>Oxalobacteraceae</taxon>
        <taxon>Noviherbaspirillum</taxon>
    </lineage>
</organism>
<evidence type="ECO:0000259" key="3">
    <source>
        <dbReference type="PROSITE" id="PS50883"/>
    </source>
</evidence>
<dbReference type="InterPro" id="IPR035965">
    <property type="entry name" value="PAS-like_dom_sf"/>
</dbReference>
<dbReference type="Gene3D" id="3.20.20.450">
    <property type="entry name" value="EAL domain"/>
    <property type="match status" value="1"/>
</dbReference>
<dbReference type="RefSeq" id="WP_326504416.1">
    <property type="nucleotide sequence ID" value="NZ_JAWIIV010000001.1"/>
</dbReference>
<dbReference type="CDD" id="cd00130">
    <property type="entry name" value="PAS"/>
    <property type="match status" value="2"/>
</dbReference>
<reference evidence="5 6" key="1">
    <citation type="submission" date="2023-10" db="EMBL/GenBank/DDBJ databases">
        <title>Noviherbaspirillum sp. CPCC 100848 genome assembly.</title>
        <authorList>
            <person name="Li X.Y."/>
            <person name="Fang X.M."/>
        </authorList>
    </citation>
    <scope>NUCLEOTIDE SEQUENCE [LARGE SCALE GENOMIC DNA]</scope>
    <source>
        <strain evidence="5 6">CPCC 100848</strain>
    </source>
</reference>
<dbReference type="EMBL" id="JAWIIV010000001">
    <property type="protein sequence ID" value="MEC4717663.1"/>
    <property type="molecule type" value="Genomic_DNA"/>
</dbReference>
<feature type="domain" description="PAS" evidence="1">
    <location>
        <begin position="134"/>
        <end position="189"/>
    </location>
</feature>
<feature type="domain" description="EAL" evidence="3">
    <location>
        <begin position="556"/>
        <end position="810"/>
    </location>
</feature>
<dbReference type="SUPFAM" id="SSF141868">
    <property type="entry name" value="EAL domain-like"/>
    <property type="match status" value="1"/>
</dbReference>
<dbReference type="SMART" id="SM00091">
    <property type="entry name" value="PAS"/>
    <property type="match status" value="3"/>
</dbReference>
<dbReference type="InterPro" id="IPR000160">
    <property type="entry name" value="GGDEF_dom"/>
</dbReference>
<feature type="domain" description="PAC" evidence="2">
    <location>
        <begin position="200"/>
        <end position="256"/>
    </location>
</feature>